<evidence type="ECO:0000313" key="2">
    <source>
        <dbReference type="EMBL" id="KAK2174818.1"/>
    </source>
</evidence>
<proteinExistence type="predicted"/>
<dbReference type="SUPFAM" id="SSF54695">
    <property type="entry name" value="POZ domain"/>
    <property type="match status" value="1"/>
</dbReference>
<organism evidence="2 3">
    <name type="scientific">Ridgeia piscesae</name>
    <name type="common">Tubeworm</name>
    <dbReference type="NCBI Taxonomy" id="27915"/>
    <lineage>
        <taxon>Eukaryota</taxon>
        <taxon>Metazoa</taxon>
        <taxon>Spiralia</taxon>
        <taxon>Lophotrochozoa</taxon>
        <taxon>Annelida</taxon>
        <taxon>Polychaeta</taxon>
        <taxon>Sedentaria</taxon>
        <taxon>Canalipalpata</taxon>
        <taxon>Sabellida</taxon>
        <taxon>Siboglinidae</taxon>
        <taxon>Ridgeia</taxon>
    </lineage>
</organism>
<comment type="caution">
    <text evidence="2">The sequence shown here is derived from an EMBL/GenBank/DDBJ whole genome shotgun (WGS) entry which is preliminary data.</text>
</comment>
<dbReference type="InterPro" id="IPR011333">
    <property type="entry name" value="SKP1/BTB/POZ_sf"/>
</dbReference>
<dbReference type="Pfam" id="PF07707">
    <property type="entry name" value="BACK"/>
    <property type="match status" value="1"/>
</dbReference>
<dbReference type="Gene3D" id="1.25.40.420">
    <property type="match status" value="1"/>
</dbReference>
<accession>A0AAD9NND9</accession>
<dbReference type="PROSITE" id="PS50097">
    <property type="entry name" value="BTB"/>
    <property type="match status" value="1"/>
</dbReference>
<dbReference type="EMBL" id="JAODUO010000774">
    <property type="protein sequence ID" value="KAK2174818.1"/>
    <property type="molecule type" value="Genomic_DNA"/>
</dbReference>
<name>A0AAD9NND9_RIDPI</name>
<dbReference type="PANTHER" id="PTHR45632">
    <property type="entry name" value="LD33804P"/>
    <property type="match status" value="1"/>
</dbReference>
<dbReference type="InterPro" id="IPR000210">
    <property type="entry name" value="BTB/POZ_dom"/>
</dbReference>
<protein>
    <recommendedName>
        <fullName evidence="1">BTB domain-containing protein</fullName>
    </recommendedName>
</protein>
<dbReference type="SMART" id="SM00225">
    <property type="entry name" value="BTB"/>
    <property type="match status" value="1"/>
</dbReference>
<dbReference type="SMART" id="SM00875">
    <property type="entry name" value="BACK"/>
    <property type="match status" value="1"/>
</dbReference>
<feature type="domain" description="BTB" evidence="1">
    <location>
        <begin position="34"/>
        <end position="100"/>
    </location>
</feature>
<evidence type="ECO:0000259" key="1">
    <source>
        <dbReference type="PROSITE" id="PS50097"/>
    </source>
</evidence>
<reference evidence="2" key="1">
    <citation type="journal article" date="2023" name="Mol. Biol. Evol.">
        <title>Third-Generation Sequencing Reveals the Adaptive Role of the Epigenome in Three Deep-Sea Polychaetes.</title>
        <authorList>
            <person name="Perez M."/>
            <person name="Aroh O."/>
            <person name="Sun Y."/>
            <person name="Lan Y."/>
            <person name="Juniper S.K."/>
            <person name="Young C.R."/>
            <person name="Angers B."/>
            <person name="Qian P.Y."/>
        </authorList>
    </citation>
    <scope>NUCLEOTIDE SEQUENCE</scope>
    <source>
        <strain evidence="2">R07B-5</strain>
    </source>
</reference>
<dbReference type="Gene3D" id="3.30.710.10">
    <property type="entry name" value="Potassium Channel Kv1.1, Chain A"/>
    <property type="match status" value="1"/>
</dbReference>
<evidence type="ECO:0000313" key="3">
    <source>
        <dbReference type="Proteomes" id="UP001209878"/>
    </source>
</evidence>
<keyword evidence="3" id="KW-1185">Reference proteome</keyword>
<dbReference type="InterPro" id="IPR011705">
    <property type="entry name" value="BACK"/>
</dbReference>
<gene>
    <name evidence="2" type="ORF">NP493_775g01078</name>
</gene>
<dbReference type="PANTHER" id="PTHR45632:SF30">
    <property type="entry name" value="BTB DOMAIN-CONTAINING PROTEIN"/>
    <property type="match status" value="1"/>
</dbReference>
<dbReference type="AlphaFoldDB" id="A0AAD9NND9"/>
<dbReference type="Proteomes" id="UP001209878">
    <property type="component" value="Unassembled WGS sequence"/>
</dbReference>
<sequence>MAFATTNVETFVDTTYKNAFMQVMHQLRLNEEYTDVTLLSDDMQIRCHRNVLAVASKYFKAMFRSGVEESTSPTVQLTMAPEILSTIVQYIYTGEIKLTIDNVESLVKACDVLQLDTLKAACESFTLKQVEKNNVFRVYRFAASYRLVNLERKARLFILSELKTVAFTDAFKELSCTQLIEFIKDDDINVEHEDVVFEAVLGWIRHDLINRKSSMEMIFGLVRLPYCTSNYLWHIQDKADLLTTKCFEYLHEATTFQADPVRQHEMCSCRTVPRTNFRVKYRLLVVGGRTGACGQQGG</sequence>
<dbReference type="Pfam" id="PF00651">
    <property type="entry name" value="BTB"/>
    <property type="match status" value="1"/>
</dbReference>